<dbReference type="Proteomes" id="UP001221898">
    <property type="component" value="Unassembled WGS sequence"/>
</dbReference>
<dbReference type="EMBL" id="JAINUG010000009">
    <property type="protein sequence ID" value="KAJ8415359.1"/>
    <property type="molecule type" value="Genomic_DNA"/>
</dbReference>
<dbReference type="AlphaFoldDB" id="A0AAD7T6I1"/>
<keyword evidence="2" id="KW-1185">Reference proteome</keyword>
<evidence type="ECO:0000313" key="2">
    <source>
        <dbReference type="Proteomes" id="UP001221898"/>
    </source>
</evidence>
<reference evidence="1" key="1">
    <citation type="journal article" date="2023" name="Science">
        <title>Genome structures resolve the early diversification of teleost fishes.</title>
        <authorList>
            <person name="Parey E."/>
            <person name="Louis A."/>
            <person name="Montfort J."/>
            <person name="Bouchez O."/>
            <person name="Roques C."/>
            <person name="Iampietro C."/>
            <person name="Lluch J."/>
            <person name="Castinel A."/>
            <person name="Donnadieu C."/>
            <person name="Desvignes T."/>
            <person name="Floi Bucao C."/>
            <person name="Jouanno E."/>
            <person name="Wen M."/>
            <person name="Mejri S."/>
            <person name="Dirks R."/>
            <person name="Jansen H."/>
            <person name="Henkel C."/>
            <person name="Chen W.J."/>
            <person name="Zahm M."/>
            <person name="Cabau C."/>
            <person name="Klopp C."/>
            <person name="Thompson A.W."/>
            <person name="Robinson-Rechavi M."/>
            <person name="Braasch I."/>
            <person name="Lecointre G."/>
            <person name="Bobe J."/>
            <person name="Postlethwait J.H."/>
            <person name="Berthelot C."/>
            <person name="Roest Crollius H."/>
            <person name="Guiguen Y."/>
        </authorList>
    </citation>
    <scope>NUCLEOTIDE SEQUENCE</scope>
    <source>
        <strain evidence="1">NC1722</strain>
    </source>
</reference>
<name>A0AAD7T6I1_9TELE</name>
<gene>
    <name evidence="1" type="ORF">AAFF_G00423390</name>
</gene>
<comment type="caution">
    <text evidence="1">The sequence shown here is derived from an EMBL/GenBank/DDBJ whole genome shotgun (WGS) entry which is preliminary data.</text>
</comment>
<organism evidence="1 2">
    <name type="scientific">Aldrovandia affinis</name>
    <dbReference type="NCBI Taxonomy" id="143900"/>
    <lineage>
        <taxon>Eukaryota</taxon>
        <taxon>Metazoa</taxon>
        <taxon>Chordata</taxon>
        <taxon>Craniata</taxon>
        <taxon>Vertebrata</taxon>
        <taxon>Euteleostomi</taxon>
        <taxon>Actinopterygii</taxon>
        <taxon>Neopterygii</taxon>
        <taxon>Teleostei</taxon>
        <taxon>Notacanthiformes</taxon>
        <taxon>Halosauridae</taxon>
        <taxon>Aldrovandia</taxon>
    </lineage>
</organism>
<proteinExistence type="predicted"/>
<protein>
    <submittedName>
        <fullName evidence="1">Uncharacterized protein</fullName>
    </submittedName>
</protein>
<accession>A0AAD7T6I1</accession>
<evidence type="ECO:0000313" key="1">
    <source>
        <dbReference type="EMBL" id="KAJ8415359.1"/>
    </source>
</evidence>
<sequence length="101" mass="11207">MFPILDDDFRMPVSPTGCHDGRLQLDTARGSAASRRGRAVRETEGVLRISKRTVSLLYAATEGKDKRRAGKSGRLTTRVSVLVAQLPRWTRGTESLRCPHT</sequence>